<evidence type="ECO:0000313" key="3">
    <source>
        <dbReference type="EMBL" id="CAE8636877.1"/>
    </source>
</evidence>
<organism evidence="3 4">
    <name type="scientific">Polarella glacialis</name>
    <name type="common">Dinoflagellate</name>
    <dbReference type="NCBI Taxonomy" id="89957"/>
    <lineage>
        <taxon>Eukaryota</taxon>
        <taxon>Sar</taxon>
        <taxon>Alveolata</taxon>
        <taxon>Dinophyceae</taxon>
        <taxon>Suessiales</taxon>
        <taxon>Suessiaceae</taxon>
        <taxon>Polarella</taxon>
    </lineage>
</organism>
<keyword evidence="4" id="KW-1185">Reference proteome</keyword>
<name>A0A813HH04_POLGL</name>
<dbReference type="AlphaFoldDB" id="A0A813HH04"/>
<protein>
    <submittedName>
        <fullName evidence="3">Uncharacterized protein</fullName>
    </submittedName>
</protein>
<dbReference type="Proteomes" id="UP000654075">
    <property type="component" value="Unassembled WGS sequence"/>
</dbReference>
<proteinExistence type="predicted"/>
<evidence type="ECO:0000256" key="1">
    <source>
        <dbReference type="SAM" id="Coils"/>
    </source>
</evidence>
<feature type="compositionally biased region" description="Basic residues" evidence="2">
    <location>
        <begin position="162"/>
        <end position="173"/>
    </location>
</feature>
<accession>A0A813HH04</accession>
<comment type="caution">
    <text evidence="3">The sequence shown here is derived from an EMBL/GenBank/DDBJ whole genome shotgun (WGS) entry which is preliminary data.</text>
</comment>
<gene>
    <name evidence="3" type="ORF">PGLA1383_LOCUS52281</name>
</gene>
<feature type="coiled-coil region" evidence="1">
    <location>
        <begin position="5"/>
        <end position="36"/>
    </location>
</feature>
<feature type="region of interest" description="Disordered" evidence="2">
    <location>
        <begin position="147"/>
        <end position="174"/>
    </location>
</feature>
<dbReference type="EMBL" id="CAJNNV010031564">
    <property type="protein sequence ID" value="CAE8636877.1"/>
    <property type="molecule type" value="Genomic_DNA"/>
</dbReference>
<sequence>RTDSIERLTDDISQRCEELMRMEAEQQEDLGRLEARNLLSERELEAERMLTAEMRLGSELRSGEAEAEVAHWRQCIQSFSEERSRQASDDESSSEVITFGPGDASALLLAQLAAAEAEEEVVSRRVRRMQAELLEQDVQWPSVILSDGSCHEMSPNPNAQSSRRRRKKPRSRQQVRLEVEIGDRRPRVTPNIDFGFSAAEYEANICVVYLLVNADLGQSRYIILACSWQIPNNHGLCYRNCITGRHGMLNQFG</sequence>
<reference evidence="3" key="1">
    <citation type="submission" date="2021-02" db="EMBL/GenBank/DDBJ databases">
        <authorList>
            <person name="Dougan E. K."/>
            <person name="Rhodes N."/>
            <person name="Thang M."/>
            <person name="Chan C."/>
        </authorList>
    </citation>
    <scope>NUCLEOTIDE SEQUENCE</scope>
</reference>
<feature type="non-terminal residue" evidence="3">
    <location>
        <position position="253"/>
    </location>
</feature>
<evidence type="ECO:0000256" key="2">
    <source>
        <dbReference type="SAM" id="MobiDB-lite"/>
    </source>
</evidence>
<keyword evidence="1" id="KW-0175">Coiled coil</keyword>
<evidence type="ECO:0000313" key="4">
    <source>
        <dbReference type="Proteomes" id="UP000654075"/>
    </source>
</evidence>